<comment type="caution">
    <text evidence="3">The sequence shown here is derived from an EMBL/GenBank/DDBJ whole genome shotgun (WGS) entry which is preliminary data.</text>
</comment>
<dbReference type="PANTHER" id="PTHR40370:SF1">
    <property type="entry name" value="DUF3074 DOMAIN-CONTAINING PROTEIN"/>
    <property type="match status" value="1"/>
</dbReference>
<feature type="non-terminal residue" evidence="3">
    <location>
        <position position="497"/>
    </location>
</feature>
<accession>A0A9P8EYL7</accession>
<evidence type="ECO:0000256" key="1">
    <source>
        <dbReference type="SAM" id="MobiDB-lite"/>
    </source>
</evidence>
<evidence type="ECO:0000313" key="4">
    <source>
        <dbReference type="Proteomes" id="UP000779574"/>
    </source>
</evidence>
<proteinExistence type="predicted"/>
<organism evidence="3 4">
    <name type="scientific">Aureobasidium melanogenum</name>
    <name type="common">Aureobasidium pullulans var. melanogenum</name>
    <dbReference type="NCBI Taxonomy" id="46634"/>
    <lineage>
        <taxon>Eukaryota</taxon>
        <taxon>Fungi</taxon>
        <taxon>Dikarya</taxon>
        <taxon>Ascomycota</taxon>
        <taxon>Pezizomycotina</taxon>
        <taxon>Dothideomycetes</taxon>
        <taxon>Dothideomycetidae</taxon>
        <taxon>Dothideales</taxon>
        <taxon>Saccotheciaceae</taxon>
        <taxon>Aureobasidium</taxon>
    </lineage>
</organism>
<feature type="domain" description="DUF3074" evidence="2">
    <location>
        <begin position="90"/>
        <end position="288"/>
    </location>
</feature>
<dbReference type="AlphaFoldDB" id="A0A9P8EYL7"/>
<dbReference type="InterPro" id="IPR024500">
    <property type="entry name" value="DUF3074"/>
</dbReference>
<sequence>MTVIHEALQALGPLAWSEVPLDQLASFLSMIFDAGELICDSIPGPAGSVHVPVQHGLNAMWGKPMKLWAKDNPLGVDLFKMASADKKGSWFARRSVHDGISFSVFRRAMQQEFSVSLAGQAGPSEGSVRGIGGDKRLEKMHVEGAGLLEVYQLSAQFPGPTSPREFTTLLATKDSDLTSAGGLEKHRTKKHNQRYYMVVSRPVTHPDAPGRVGFVRGTYESVELIREISARSSTDDEASSQVQGNPSNPVEWIMVTRSDPGGGIPRFMIERGTPAGICTDAVKMYDWACHRKDAIDQDAKGDGASLEPASQACSLSVYGISSSHRSSRQREHGAQRVTFPCHSDQSHEAGKGVRTAPSTSAHESICLPFDSQEAESSDDGASFSSAHEVPLTGLTHPVAHQSASASTPHSHRKTGLIEAKLQKLERQREKLDAKIARKREAELERLETLQRKVDANNAKALERHQREMRKLEERQRKELAKLGEKRTKEFDRDDAHL</sequence>
<dbReference type="Pfam" id="PF11274">
    <property type="entry name" value="DUF3074"/>
    <property type="match status" value="1"/>
</dbReference>
<gene>
    <name evidence="3" type="ORF">KCU76_g600</name>
</gene>
<dbReference type="InterPro" id="IPR023393">
    <property type="entry name" value="START-like_dom_sf"/>
</dbReference>
<protein>
    <recommendedName>
        <fullName evidence="2">DUF3074 domain-containing protein</fullName>
    </recommendedName>
</protein>
<dbReference type="EMBL" id="JAHFXF010000012">
    <property type="protein sequence ID" value="KAG9700651.1"/>
    <property type="molecule type" value="Genomic_DNA"/>
</dbReference>
<reference evidence="3" key="2">
    <citation type="submission" date="2021-08" db="EMBL/GenBank/DDBJ databases">
        <authorList>
            <person name="Gostincar C."/>
            <person name="Sun X."/>
            <person name="Song Z."/>
            <person name="Gunde-Cimerman N."/>
        </authorList>
    </citation>
    <scope>NUCLEOTIDE SEQUENCE</scope>
    <source>
        <strain evidence="3">EXF-9911</strain>
    </source>
</reference>
<feature type="region of interest" description="Disordered" evidence="1">
    <location>
        <begin position="456"/>
        <end position="497"/>
    </location>
</feature>
<dbReference type="Gene3D" id="3.30.530.20">
    <property type="match status" value="1"/>
</dbReference>
<name>A0A9P8EYL7_AURME</name>
<dbReference type="SUPFAM" id="SSF55961">
    <property type="entry name" value="Bet v1-like"/>
    <property type="match status" value="1"/>
</dbReference>
<reference evidence="3" key="1">
    <citation type="journal article" date="2021" name="J Fungi (Basel)">
        <title>Virulence traits and population genomics of the black yeast Aureobasidium melanogenum.</title>
        <authorList>
            <person name="Cernosa A."/>
            <person name="Sun X."/>
            <person name="Gostincar C."/>
            <person name="Fang C."/>
            <person name="Gunde-Cimerman N."/>
            <person name="Song Z."/>
        </authorList>
    </citation>
    <scope>NUCLEOTIDE SEQUENCE</scope>
    <source>
        <strain evidence="3">EXF-9911</strain>
    </source>
</reference>
<feature type="region of interest" description="Disordered" evidence="1">
    <location>
        <begin position="324"/>
        <end position="362"/>
    </location>
</feature>
<dbReference type="Proteomes" id="UP000779574">
    <property type="component" value="Unassembled WGS sequence"/>
</dbReference>
<evidence type="ECO:0000313" key="3">
    <source>
        <dbReference type="EMBL" id="KAG9700651.1"/>
    </source>
</evidence>
<evidence type="ECO:0000259" key="2">
    <source>
        <dbReference type="Pfam" id="PF11274"/>
    </source>
</evidence>
<dbReference type="PANTHER" id="PTHR40370">
    <property type="entry name" value="EXPRESSED PROTEIN"/>
    <property type="match status" value="1"/>
</dbReference>